<dbReference type="RefSeq" id="WP_107032752.1">
    <property type="nucleotide sequence ID" value="NZ_PUEC01000021.1"/>
</dbReference>
<name>A0A2V1IJ40_9BACT</name>
<dbReference type="Gene3D" id="3.40.50.1700">
    <property type="entry name" value="Glycoside hydrolase family 3 C-terminal domain"/>
    <property type="match status" value="1"/>
</dbReference>
<dbReference type="Pfam" id="PF01915">
    <property type="entry name" value="Glyco_hydro_3_C"/>
    <property type="match status" value="1"/>
</dbReference>
<evidence type="ECO:0000256" key="3">
    <source>
        <dbReference type="ARBA" id="ARBA00012744"/>
    </source>
</evidence>
<dbReference type="GO" id="GO:0009251">
    <property type="term" value="P:glucan catabolic process"/>
    <property type="evidence" value="ECO:0007669"/>
    <property type="project" value="TreeGrafter"/>
</dbReference>
<comment type="similarity">
    <text evidence="2">Belongs to the glycosyl hydrolase 3 family.</text>
</comment>
<dbReference type="InterPro" id="IPR017853">
    <property type="entry name" value="GH"/>
</dbReference>
<keyword evidence="9" id="KW-1185">Reference proteome</keyword>
<evidence type="ECO:0000259" key="7">
    <source>
        <dbReference type="SMART" id="SM01217"/>
    </source>
</evidence>
<gene>
    <name evidence="8" type="ORF">C5O23_09720</name>
</gene>
<dbReference type="InterPro" id="IPR051915">
    <property type="entry name" value="Cellulose_Degrad_GH3"/>
</dbReference>
<dbReference type="PRINTS" id="PR00133">
    <property type="entry name" value="GLHYDRLASE3"/>
</dbReference>
<dbReference type="Pfam" id="PF14310">
    <property type="entry name" value="Fn3-like"/>
    <property type="match status" value="1"/>
</dbReference>
<proteinExistence type="inferred from homology"/>
<protein>
    <recommendedName>
        <fullName evidence="3">beta-glucosidase</fullName>
        <ecNumber evidence="3">3.2.1.21</ecNumber>
    </recommendedName>
</protein>
<dbReference type="FunFam" id="2.60.40.10:FF:000495">
    <property type="entry name" value="Periplasmic beta-glucosidase"/>
    <property type="match status" value="1"/>
</dbReference>
<comment type="caution">
    <text evidence="8">The sequence shown here is derived from an EMBL/GenBank/DDBJ whole genome shotgun (WGS) entry which is preliminary data.</text>
</comment>
<dbReference type="GeneID" id="82526617"/>
<evidence type="ECO:0000256" key="2">
    <source>
        <dbReference type="ARBA" id="ARBA00005336"/>
    </source>
</evidence>
<dbReference type="SMART" id="SM01217">
    <property type="entry name" value="Fn3_like"/>
    <property type="match status" value="1"/>
</dbReference>
<dbReference type="InterPro" id="IPR026891">
    <property type="entry name" value="Fn3-like"/>
</dbReference>
<evidence type="ECO:0000313" key="9">
    <source>
        <dbReference type="Proteomes" id="UP000244905"/>
    </source>
</evidence>
<dbReference type="InterPro" id="IPR036881">
    <property type="entry name" value="Glyco_hydro_3_C_sf"/>
</dbReference>
<evidence type="ECO:0000256" key="1">
    <source>
        <dbReference type="ARBA" id="ARBA00000448"/>
    </source>
</evidence>
<feature type="domain" description="Fibronectin type III-like" evidence="7">
    <location>
        <begin position="683"/>
        <end position="752"/>
    </location>
</feature>
<dbReference type="InterPro" id="IPR036962">
    <property type="entry name" value="Glyco_hydro_3_N_sf"/>
</dbReference>
<organism evidence="8 9">
    <name type="scientific">Duncaniella muris</name>
    <dbReference type="NCBI Taxonomy" id="2094150"/>
    <lineage>
        <taxon>Bacteria</taxon>
        <taxon>Pseudomonadati</taxon>
        <taxon>Bacteroidota</taxon>
        <taxon>Bacteroidia</taxon>
        <taxon>Bacteroidales</taxon>
        <taxon>Muribaculaceae</taxon>
        <taxon>Duncaniella</taxon>
    </lineage>
</organism>
<dbReference type="AlphaFoldDB" id="A0A2V1IJ40"/>
<keyword evidence="4" id="KW-0732">Signal</keyword>
<comment type="catalytic activity">
    <reaction evidence="1">
        <text>Hydrolysis of terminal, non-reducing beta-D-glucosyl residues with release of beta-D-glucose.</text>
        <dbReference type="EC" id="3.2.1.21"/>
    </reaction>
</comment>
<dbReference type="Gene3D" id="2.60.40.10">
    <property type="entry name" value="Immunoglobulins"/>
    <property type="match status" value="1"/>
</dbReference>
<dbReference type="PANTHER" id="PTHR30620:SF16">
    <property type="entry name" value="LYSOSOMAL BETA GLUCOSIDASE"/>
    <property type="match status" value="1"/>
</dbReference>
<keyword evidence="6" id="KW-0326">Glycosidase</keyword>
<accession>A0A2V1IJ40</accession>
<dbReference type="InterPro" id="IPR013783">
    <property type="entry name" value="Ig-like_fold"/>
</dbReference>
<dbReference type="EMBL" id="PUEC01000021">
    <property type="protein sequence ID" value="PWB01462.1"/>
    <property type="molecule type" value="Genomic_DNA"/>
</dbReference>
<keyword evidence="5" id="KW-0378">Hydrolase</keyword>
<dbReference type="Pfam" id="PF00933">
    <property type="entry name" value="Glyco_hydro_3"/>
    <property type="match status" value="1"/>
</dbReference>
<evidence type="ECO:0000256" key="4">
    <source>
        <dbReference type="ARBA" id="ARBA00022729"/>
    </source>
</evidence>
<evidence type="ECO:0000313" key="8">
    <source>
        <dbReference type="EMBL" id="PWB01462.1"/>
    </source>
</evidence>
<evidence type="ECO:0000256" key="5">
    <source>
        <dbReference type="ARBA" id="ARBA00022801"/>
    </source>
</evidence>
<dbReference type="InterPro" id="IPR002772">
    <property type="entry name" value="Glyco_hydro_3_C"/>
</dbReference>
<dbReference type="Proteomes" id="UP000244905">
    <property type="component" value="Unassembled WGS sequence"/>
</dbReference>
<dbReference type="PANTHER" id="PTHR30620">
    <property type="entry name" value="PERIPLASMIC BETA-GLUCOSIDASE-RELATED"/>
    <property type="match status" value="1"/>
</dbReference>
<dbReference type="InterPro" id="IPR001764">
    <property type="entry name" value="Glyco_hydro_3_N"/>
</dbReference>
<dbReference type="FunFam" id="3.20.20.300:FF:000007">
    <property type="entry name" value="Lysosomal beta glucosidase"/>
    <property type="match status" value="1"/>
</dbReference>
<sequence length="768" mass="84933">MTFLTVTSAACSLQAAGAAIPSDPDLEAAVERTLSKMSLDEKIGQMTELSIDVLGDWKDGEFFLDPQKLHEAIAVYKVGSVLNAPGGPTAQTPAKWEKLIGQIQEVSMKEIGIPCIYGLDQNHGTTYTLGGVLFPQNINVGASFNPTLARRAAEITAYETRAANCPWTYSPTVDLTRDPRWSRVWENYGEDPLVNAIMGAQQVKGFQGDNPNKVGRHNIATSVKHYLGYGAPRTGKDRTPAYISPSDLREKFFEPYRACIEAGALTVMVNSGSINGRPVHANNKLLTKWLKEDLNWDGMIVTDWADINNLYTREYVAHDKKEAIEMAINAGIDMSMEPYDLNFCTLLKELVNEGRVSQERIDDAARRVLRLKYRLGLFDTPNTYPKDYADFACDRHEQVALQAAEESEILLKNNGGILPLKKGTKILLTGPNANSMRCLNGGWSYSWQGHLTDRFASKYNTIYKALVNKFGKKNIVLEQGVTYPAEGAYHEENEPEIEKAVAAASGVDVIVACIGENSYCETPGNLSDLAVSENQRNLVKALAATGKPVVLILNGGRPRIISDIEPLADAIVNILLPGNFGGDALANILAGDTNPSGKMPYTYPRHQAELTTYDYRVSEEMDKMEGAYDYDAVVSVQWPFGYGLSYTTFKYDNLRCSHSEFGVNDNLIFTIDVTNTGNCTGKEVVMLFSRDMVASLTPDNRRLRAFEKVELKPGETKTVTLPIKASDLAFVDYDGKWVLEKGKFRMQAGTSVMDIACNHTYKWTTPNK</sequence>
<dbReference type="GO" id="GO:0008422">
    <property type="term" value="F:beta-glucosidase activity"/>
    <property type="evidence" value="ECO:0007669"/>
    <property type="project" value="UniProtKB-EC"/>
</dbReference>
<evidence type="ECO:0000256" key="6">
    <source>
        <dbReference type="ARBA" id="ARBA00023295"/>
    </source>
</evidence>
<dbReference type="SUPFAM" id="SSF52279">
    <property type="entry name" value="Beta-D-glucan exohydrolase, C-terminal domain"/>
    <property type="match status" value="1"/>
</dbReference>
<dbReference type="SUPFAM" id="SSF51445">
    <property type="entry name" value="(Trans)glycosidases"/>
    <property type="match status" value="1"/>
</dbReference>
<dbReference type="Gene3D" id="3.20.20.300">
    <property type="entry name" value="Glycoside hydrolase, family 3, N-terminal domain"/>
    <property type="match status" value="1"/>
</dbReference>
<reference evidence="9" key="1">
    <citation type="submission" date="2018-02" db="EMBL/GenBank/DDBJ databases">
        <authorList>
            <person name="Clavel T."/>
            <person name="Strowig T."/>
        </authorList>
    </citation>
    <scope>NUCLEOTIDE SEQUENCE [LARGE SCALE GENOMIC DNA]</scope>
    <source>
        <strain evidence="9">DSM 103720</strain>
    </source>
</reference>
<dbReference type="EC" id="3.2.1.21" evidence="3"/>